<comment type="catalytic activity">
    <reaction evidence="1">
        <text>a 4-O-methyl-thymidine in DNA + L-cysteinyl-[protein] = a thymidine in DNA + S-methyl-L-cysteinyl-[protein]</text>
        <dbReference type="Rhea" id="RHEA:53428"/>
        <dbReference type="Rhea" id="RHEA-COMP:10131"/>
        <dbReference type="Rhea" id="RHEA-COMP:10132"/>
        <dbReference type="Rhea" id="RHEA-COMP:13555"/>
        <dbReference type="Rhea" id="RHEA-COMP:13556"/>
        <dbReference type="ChEBI" id="CHEBI:29950"/>
        <dbReference type="ChEBI" id="CHEBI:82612"/>
        <dbReference type="ChEBI" id="CHEBI:137386"/>
        <dbReference type="ChEBI" id="CHEBI:137387"/>
        <dbReference type="EC" id="2.1.1.63"/>
    </reaction>
</comment>
<dbReference type="EC" id="2.1.1.63" evidence="3"/>
<dbReference type="Pfam" id="PF01035">
    <property type="entry name" value="DNA_binding_1"/>
    <property type="match status" value="1"/>
</dbReference>
<keyword evidence="6" id="KW-0227">DNA damage</keyword>
<dbReference type="SUPFAM" id="SSF46767">
    <property type="entry name" value="Methylated DNA-protein cysteine methyltransferase, C-terminal domain"/>
    <property type="match status" value="1"/>
</dbReference>
<dbReference type="InterPro" id="IPR014048">
    <property type="entry name" value="MethylDNA_cys_MeTrfase_DNA-bd"/>
</dbReference>
<organism evidence="11">
    <name type="scientific">Candidatus Kentrum sp. FM</name>
    <dbReference type="NCBI Taxonomy" id="2126340"/>
    <lineage>
        <taxon>Bacteria</taxon>
        <taxon>Pseudomonadati</taxon>
        <taxon>Pseudomonadota</taxon>
        <taxon>Gammaproteobacteria</taxon>
        <taxon>Candidatus Kentrum</taxon>
    </lineage>
</organism>
<keyword evidence="4 11" id="KW-0489">Methyltransferase</keyword>
<dbReference type="NCBIfam" id="TIGR00589">
    <property type="entry name" value="ogt"/>
    <property type="match status" value="1"/>
</dbReference>
<evidence type="ECO:0000256" key="2">
    <source>
        <dbReference type="ARBA" id="ARBA00008711"/>
    </source>
</evidence>
<comment type="catalytic activity">
    <reaction evidence="8">
        <text>a 6-O-methyl-2'-deoxyguanosine in DNA + L-cysteinyl-[protein] = S-methyl-L-cysteinyl-[protein] + a 2'-deoxyguanosine in DNA</text>
        <dbReference type="Rhea" id="RHEA:24000"/>
        <dbReference type="Rhea" id="RHEA-COMP:10131"/>
        <dbReference type="Rhea" id="RHEA-COMP:10132"/>
        <dbReference type="Rhea" id="RHEA-COMP:11367"/>
        <dbReference type="Rhea" id="RHEA-COMP:11368"/>
        <dbReference type="ChEBI" id="CHEBI:29950"/>
        <dbReference type="ChEBI" id="CHEBI:82612"/>
        <dbReference type="ChEBI" id="CHEBI:85445"/>
        <dbReference type="ChEBI" id="CHEBI:85448"/>
        <dbReference type="EC" id="2.1.1.63"/>
    </reaction>
</comment>
<evidence type="ECO:0000256" key="5">
    <source>
        <dbReference type="ARBA" id="ARBA00022679"/>
    </source>
</evidence>
<dbReference type="PROSITE" id="PS00374">
    <property type="entry name" value="MGMT"/>
    <property type="match status" value="1"/>
</dbReference>
<proteinExistence type="inferred from homology"/>
<evidence type="ECO:0000313" key="12">
    <source>
        <dbReference type="EMBL" id="VFK16347.1"/>
    </source>
</evidence>
<dbReference type="GO" id="GO:0006281">
    <property type="term" value="P:DNA repair"/>
    <property type="evidence" value="ECO:0007669"/>
    <property type="project" value="UniProtKB-KW"/>
</dbReference>
<dbReference type="FunFam" id="1.10.10.10:FF:000214">
    <property type="entry name" value="Methylated-DNA--protein-cysteine methyltransferase"/>
    <property type="match status" value="1"/>
</dbReference>
<feature type="domain" description="Methylated-DNA-[protein]-cysteine S-methyltransferase DNA binding" evidence="9">
    <location>
        <begin position="118"/>
        <end position="199"/>
    </location>
</feature>
<accession>A0A450THM3</accession>
<dbReference type="InterPro" id="IPR036631">
    <property type="entry name" value="MGMT_N_sf"/>
</dbReference>
<evidence type="ECO:0000259" key="9">
    <source>
        <dbReference type="Pfam" id="PF01035"/>
    </source>
</evidence>
<dbReference type="EMBL" id="CAADFL010000414">
    <property type="protein sequence ID" value="VFK16347.1"/>
    <property type="molecule type" value="Genomic_DNA"/>
</dbReference>
<reference evidence="11" key="1">
    <citation type="submission" date="2019-02" db="EMBL/GenBank/DDBJ databases">
        <authorList>
            <person name="Gruber-Vodicka R. H."/>
            <person name="Seah K. B. B."/>
        </authorList>
    </citation>
    <scope>NUCLEOTIDE SEQUENCE</scope>
    <source>
        <strain evidence="11">BECK_BZ163</strain>
        <strain evidence="12">BECK_BZ164</strain>
        <strain evidence="10">BECK_BZ165</strain>
    </source>
</reference>
<dbReference type="GO" id="GO:0003908">
    <property type="term" value="F:methylated-DNA-[protein]-cysteine S-methyltransferase activity"/>
    <property type="evidence" value="ECO:0007669"/>
    <property type="project" value="UniProtKB-EC"/>
</dbReference>
<name>A0A450THM3_9GAMM</name>
<dbReference type="CDD" id="cd06445">
    <property type="entry name" value="ATase"/>
    <property type="match status" value="1"/>
</dbReference>
<dbReference type="PANTHER" id="PTHR10815">
    <property type="entry name" value="METHYLATED-DNA--PROTEIN-CYSTEINE METHYLTRANSFERASE"/>
    <property type="match status" value="1"/>
</dbReference>
<evidence type="ECO:0000313" key="10">
    <source>
        <dbReference type="EMBL" id="VFJ64152.1"/>
    </source>
</evidence>
<dbReference type="InterPro" id="IPR036388">
    <property type="entry name" value="WH-like_DNA-bd_sf"/>
</dbReference>
<dbReference type="SUPFAM" id="SSF53155">
    <property type="entry name" value="Methylated DNA-protein cysteine methyltransferase domain"/>
    <property type="match status" value="1"/>
</dbReference>
<dbReference type="EMBL" id="CAADEZ010000421">
    <property type="protein sequence ID" value="VFJ66654.1"/>
    <property type="molecule type" value="Genomic_DNA"/>
</dbReference>
<protein>
    <recommendedName>
        <fullName evidence="3">methylated-DNA--[protein]-cysteine S-methyltransferase</fullName>
        <ecNumber evidence="3">2.1.1.63</ecNumber>
    </recommendedName>
</protein>
<evidence type="ECO:0000256" key="6">
    <source>
        <dbReference type="ARBA" id="ARBA00022763"/>
    </source>
</evidence>
<dbReference type="GO" id="GO:0032259">
    <property type="term" value="P:methylation"/>
    <property type="evidence" value="ECO:0007669"/>
    <property type="project" value="UniProtKB-KW"/>
</dbReference>
<gene>
    <name evidence="11" type="ORF">BECKFM1743A_GA0114220_104213</name>
    <name evidence="12" type="ORF">BECKFM1743B_GA0114221_104143</name>
    <name evidence="10" type="ORF">BECKFM1743C_GA0114222_103614</name>
</gene>
<evidence type="ECO:0000256" key="7">
    <source>
        <dbReference type="ARBA" id="ARBA00023204"/>
    </source>
</evidence>
<dbReference type="InterPro" id="IPR001497">
    <property type="entry name" value="MethylDNA_cys_MeTrfase_AS"/>
</dbReference>
<sequence>MTHSVSISSPLGMLSITISEKGYVRSIGLSLPEPEADEGSESQCVRNQCMPIACATDTSPEDWKQPIDVNWKCNQQPLTRGKLPQSNSTLENTVAQLTHYFREPRWCFELPLAPSGTPFQQRVWQALRSIPSGKIVSYGMLAAQLGTGARAVGNACRENPIPIIIPCHRVVGVRDCGGFMGARSGKPLAIKQWLLRHESGQEPTPSDFQ</sequence>
<evidence type="ECO:0000256" key="4">
    <source>
        <dbReference type="ARBA" id="ARBA00022603"/>
    </source>
</evidence>
<dbReference type="EMBL" id="CAADFA010000361">
    <property type="protein sequence ID" value="VFJ64152.1"/>
    <property type="molecule type" value="Genomic_DNA"/>
</dbReference>
<evidence type="ECO:0000256" key="3">
    <source>
        <dbReference type="ARBA" id="ARBA00011918"/>
    </source>
</evidence>
<keyword evidence="5 11" id="KW-0808">Transferase</keyword>
<evidence type="ECO:0000256" key="8">
    <source>
        <dbReference type="ARBA" id="ARBA00049348"/>
    </source>
</evidence>
<dbReference type="InterPro" id="IPR036217">
    <property type="entry name" value="MethylDNA_cys_MeTrfase_DNAb"/>
</dbReference>
<dbReference type="AlphaFoldDB" id="A0A450THM3"/>
<evidence type="ECO:0000313" key="11">
    <source>
        <dbReference type="EMBL" id="VFJ66654.1"/>
    </source>
</evidence>
<comment type="similarity">
    <text evidence="2">Belongs to the MGMT family.</text>
</comment>
<dbReference type="PANTHER" id="PTHR10815:SF13">
    <property type="entry name" value="METHYLATED-DNA--PROTEIN-CYSTEINE METHYLTRANSFERASE"/>
    <property type="match status" value="1"/>
</dbReference>
<keyword evidence="7" id="KW-0234">DNA repair</keyword>
<dbReference type="Gene3D" id="1.10.10.10">
    <property type="entry name" value="Winged helix-like DNA-binding domain superfamily/Winged helix DNA-binding domain"/>
    <property type="match status" value="1"/>
</dbReference>
<evidence type="ECO:0000256" key="1">
    <source>
        <dbReference type="ARBA" id="ARBA00001286"/>
    </source>
</evidence>